<dbReference type="PANTHER" id="PTHR30413">
    <property type="entry name" value="INNER MEMBRANE TRANSPORT PERMEASE"/>
    <property type="match status" value="1"/>
</dbReference>
<feature type="transmembrane region" description="Helical" evidence="4">
    <location>
        <begin position="132"/>
        <end position="149"/>
    </location>
</feature>
<keyword evidence="3" id="KW-0813">Transport</keyword>
<dbReference type="PANTHER" id="PTHR30413:SF8">
    <property type="entry name" value="TRANSPORT PERMEASE PROTEIN"/>
    <property type="match status" value="1"/>
</dbReference>
<keyword evidence="6" id="KW-1185">Reference proteome</keyword>
<dbReference type="GO" id="GO:0005886">
    <property type="term" value="C:plasma membrane"/>
    <property type="evidence" value="ECO:0007669"/>
    <property type="project" value="UniProtKB-SubCell"/>
</dbReference>
<name>A0A6P1T4B0_9RHOB</name>
<evidence type="ECO:0000313" key="5">
    <source>
        <dbReference type="EMBL" id="QHQ36837.1"/>
    </source>
</evidence>
<evidence type="ECO:0000256" key="3">
    <source>
        <dbReference type="ARBA" id="ARBA00022448"/>
    </source>
</evidence>
<dbReference type="EMBL" id="CP046620">
    <property type="protein sequence ID" value="QHQ36837.1"/>
    <property type="molecule type" value="Genomic_DNA"/>
</dbReference>
<feature type="transmembrane region" description="Helical" evidence="4">
    <location>
        <begin position="249"/>
        <end position="269"/>
    </location>
</feature>
<comment type="subcellular location">
    <subcellularLocation>
        <location evidence="1">Cell inner membrane</location>
        <topology evidence="1">Multi-pass membrane protein</topology>
    </subcellularLocation>
</comment>
<comment type="similarity">
    <text evidence="2">Belongs to the ABC-2 integral membrane protein family.</text>
</comment>
<organism evidence="5 6">
    <name type="scientific">Algicella marina</name>
    <dbReference type="NCBI Taxonomy" id="2683284"/>
    <lineage>
        <taxon>Bacteria</taxon>
        <taxon>Pseudomonadati</taxon>
        <taxon>Pseudomonadota</taxon>
        <taxon>Alphaproteobacteria</taxon>
        <taxon>Rhodobacterales</taxon>
        <taxon>Paracoccaceae</taxon>
        <taxon>Algicella</taxon>
    </lineage>
</organism>
<accession>A0A6P1T4B0</accession>
<feature type="transmembrane region" description="Helical" evidence="4">
    <location>
        <begin position="208"/>
        <end position="229"/>
    </location>
</feature>
<sequence length="282" mass="31353">METCRRRAEGMIERRQSLLMDFFTFQELVFHTVVREVRHENSRNPVVGLFMAASRTLLMVGIFYVMFEVLGARSAMIRGDAVLYLVSGFLLFFLHVGAISGVLASGSSVGALQQHAPVTPALMIVAGAIKQLYLHVFALGVILLGLFVFKGEIDVYNWGGLIAPFMLTWLSGVSIGLLFLGVKPFAPDLVKLLATVYQRANFFTSGKFFVANMLPAAVIPFFAWNPLFHCIDQMRGAMFVNYVPQNSNLEYPTIFCAVGLVIGMMLEFFTRKTVSRSSAHSR</sequence>
<evidence type="ECO:0000256" key="1">
    <source>
        <dbReference type="ARBA" id="ARBA00004429"/>
    </source>
</evidence>
<evidence type="ECO:0000256" key="4">
    <source>
        <dbReference type="SAM" id="Phobius"/>
    </source>
</evidence>
<feature type="transmembrane region" description="Helical" evidence="4">
    <location>
        <begin position="46"/>
        <end position="67"/>
    </location>
</feature>
<dbReference type="KEGG" id="amaq:GO499_17440"/>
<dbReference type="AlphaFoldDB" id="A0A6P1T4B0"/>
<feature type="transmembrane region" description="Helical" evidence="4">
    <location>
        <begin position="161"/>
        <end position="182"/>
    </location>
</feature>
<evidence type="ECO:0000313" key="6">
    <source>
        <dbReference type="Proteomes" id="UP000464495"/>
    </source>
</evidence>
<reference evidence="5 6" key="1">
    <citation type="submission" date="2019-12" db="EMBL/GenBank/DDBJ databases">
        <title>Complete genome sequence of Algicella marina strain 9Alg 56(T) isolated from the red alga Tichocarpus crinitus.</title>
        <authorList>
            <person name="Kim S.-G."/>
            <person name="Nedashkovskaya O.I."/>
        </authorList>
    </citation>
    <scope>NUCLEOTIDE SEQUENCE [LARGE SCALE GENOMIC DNA]</scope>
    <source>
        <strain evidence="5 6">9Alg 56</strain>
    </source>
</reference>
<feature type="transmembrane region" description="Helical" evidence="4">
    <location>
        <begin position="82"/>
        <end position="104"/>
    </location>
</feature>
<dbReference type="Proteomes" id="UP000464495">
    <property type="component" value="Chromosome"/>
</dbReference>
<keyword evidence="4" id="KW-0472">Membrane</keyword>
<proteinExistence type="inferred from homology"/>
<evidence type="ECO:0000256" key="2">
    <source>
        <dbReference type="ARBA" id="ARBA00007783"/>
    </source>
</evidence>
<dbReference type="GO" id="GO:0015920">
    <property type="term" value="P:lipopolysaccharide transport"/>
    <property type="evidence" value="ECO:0007669"/>
    <property type="project" value="TreeGrafter"/>
</dbReference>
<keyword evidence="4" id="KW-0812">Transmembrane</keyword>
<keyword evidence="4" id="KW-1133">Transmembrane helix</keyword>
<gene>
    <name evidence="5" type="ORF">GO499_17440</name>
</gene>
<protein>
    <submittedName>
        <fullName evidence="5">ABC transporter permease</fullName>
    </submittedName>
</protein>